<dbReference type="GO" id="GO:0015074">
    <property type="term" value="P:DNA integration"/>
    <property type="evidence" value="ECO:0007669"/>
    <property type="project" value="UniProtKB-KW"/>
</dbReference>
<feature type="compositionally biased region" description="Basic and acidic residues" evidence="6">
    <location>
        <begin position="288"/>
        <end position="303"/>
    </location>
</feature>
<dbReference type="AlphaFoldDB" id="A0A846Y3T5"/>
<organism evidence="8 9">
    <name type="scientific">Nocardia vermiculata</name>
    <dbReference type="NCBI Taxonomy" id="257274"/>
    <lineage>
        <taxon>Bacteria</taxon>
        <taxon>Bacillati</taxon>
        <taxon>Actinomycetota</taxon>
        <taxon>Actinomycetes</taxon>
        <taxon>Mycobacteriales</taxon>
        <taxon>Nocardiaceae</taxon>
        <taxon>Nocardia</taxon>
    </lineage>
</organism>
<evidence type="ECO:0000256" key="1">
    <source>
        <dbReference type="ARBA" id="ARBA00009913"/>
    </source>
</evidence>
<feature type="active site" description="O-(5'-phospho-DNA)-serine intermediate" evidence="5">
    <location>
        <position position="9"/>
    </location>
</feature>
<dbReference type="Pfam" id="PF00239">
    <property type="entry name" value="Resolvase"/>
    <property type="match status" value="1"/>
</dbReference>
<dbReference type="EMBL" id="JAAXOP010000022">
    <property type="protein sequence ID" value="NKY53903.1"/>
    <property type="molecule type" value="Genomic_DNA"/>
</dbReference>
<name>A0A846Y3T5_9NOCA</name>
<dbReference type="InterPro" id="IPR009057">
    <property type="entry name" value="Homeodomain-like_sf"/>
</dbReference>
<dbReference type="Gene3D" id="3.40.50.1390">
    <property type="entry name" value="Resolvase, N-terminal catalytic domain"/>
    <property type="match status" value="1"/>
</dbReference>
<evidence type="ECO:0000256" key="3">
    <source>
        <dbReference type="ARBA" id="ARBA00023125"/>
    </source>
</evidence>
<dbReference type="InterPro" id="IPR036162">
    <property type="entry name" value="Resolvase-like_N_sf"/>
</dbReference>
<accession>A0A846Y3T5</accession>
<dbReference type="InterPro" id="IPR006120">
    <property type="entry name" value="Resolvase_HTH_dom"/>
</dbReference>
<protein>
    <submittedName>
        <fullName evidence="8">Recombinase family protein</fullName>
    </submittedName>
</protein>
<gene>
    <name evidence="8" type="ORF">HGA08_27275</name>
</gene>
<proteinExistence type="inferred from homology"/>
<keyword evidence="3" id="KW-0238">DNA-binding</keyword>
<dbReference type="SUPFAM" id="SSF46689">
    <property type="entry name" value="Homeodomain-like"/>
    <property type="match status" value="1"/>
</dbReference>
<dbReference type="RefSeq" id="WP_084475407.1">
    <property type="nucleotide sequence ID" value="NZ_JAAXOP010000022.1"/>
</dbReference>
<dbReference type="InterPro" id="IPR050639">
    <property type="entry name" value="SSR_resolvase"/>
</dbReference>
<dbReference type="PROSITE" id="PS51736">
    <property type="entry name" value="RECOMBINASES_3"/>
    <property type="match status" value="1"/>
</dbReference>
<evidence type="ECO:0000256" key="2">
    <source>
        <dbReference type="ARBA" id="ARBA00022908"/>
    </source>
</evidence>
<evidence type="ECO:0000259" key="7">
    <source>
        <dbReference type="PROSITE" id="PS51736"/>
    </source>
</evidence>
<dbReference type="Proteomes" id="UP000565711">
    <property type="component" value="Unassembled WGS sequence"/>
</dbReference>
<keyword evidence="2" id="KW-0229">DNA integration</keyword>
<dbReference type="PANTHER" id="PTHR30461:SF2">
    <property type="entry name" value="SERINE RECOMBINASE PINE-RELATED"/>
    <property type="match status" value="1"/>
</dbReference>
<dbReference type="GO" id="GO:0003677">
    <property type="term" value="F:DNA binding"/>
    <property type="evidence" value="ECO:0007669"/>
    <property type="project" value="UniProtKB-KW"/>
</dbReference>
<dbReference type="SUPFAM" id="SSF53041">
    <property type="entry name" value="Resolvase-like"/>
    <property type="match status" value="1"/>
</dbReference>
<feature type="region of interest" description="Disordered" evidence="6">
    <location>
        <begin position="227"/>
        <end position="255"/>
    </location>
</feature>
<dbReference type="CDD" id="cd03768">
    <property type="entry name" value="SR_ResInv"/>
    <property type="match status" value="1"/>
</dbReference>
<keyword evidence="9" id="KW-1185">Reference proteome</keyword>
<evidence type="ECO:0000313" key="8">
    <source>
        <dbReference type="EMBL" id="NKY53903.1"/>
    </source>
</evidence>
<comment type="similarity">
    <text evidence="1">Belongs to the site-specific recombinase resolvase family.</text>
</comment>
<comment type="caution">
    <text evidence="8">The sequence shown here is derived from an EMBL/GenBank/DDBJ whole genome shotgun (WGS) entry which is preliminary data.</text>
</comment>
<dbReference type="CDD" id="cd00569">
    <property type="entry name" value="HTH_Hin_like"/>
    <property type="match status" value="1"/>
</dbReference>
<dbReference type="SMART" id="SM00857">
    <property type="entry name" value="Resolvase"/>
    <property type="match status" value="1"/>
</dbReference>
<feature type="region of interest" description="Disordered" evidence="6">
    <location>
        <begin position="273"/>
        <end position="303"/>
    </location>
</feature>
<dbReference type="Pfam" id="PF02796">
    <property type="entry name" value="HTH_7"/>
    <property type="match status" value="1"/>
</dbReference>
<evidence type="ECO:0000256" key="6">
    <source>
        <dbReference type="SAM" id="MobiDB-lite"/>
    </source>
</evidence>
<dbReference type="InterPro" id="IPR006119">
    <property type="entry name" value="Resolv_N"/>
</dbReference>
<dbReference type="PANTHER" id="PTHR30461">
    <property type="entry name" value="DNA-INVERTASE FROM LAMBDOID PROPHAGE"/>
    <property type="match status" value="1"/>
</dbReference>
<evidence type="ECO:0000313" key="9">
    <source>
        <dbReference type="Proteomes" id="UP000565711"/>
    </source>
</evidence>
<evidence type="ECO:0000256" key="4">
    <source>
        <dbReference type="ARBA" id="ARBA00023172"/>
    </source>
</evidence>
<dbReference type="FunFam" id="3.40.50.1390:FF:000001">
    <property type="entry name" value="DNA recombinase"/>
    <property type="match status" value="1"/>
</dbReference>
<dbReference type="PROSITE" id="PS00398">
    <property type="entry name" value="RECOMBINASES_2"/>
    <property type="match status" value="1"/>
</dbReference>
<sequence>MLIGYGRVSTAEQNPAHQIDALRRAGVEPGDIHIDTASGAKASRPKLDLVLTLARRGDTIVITRLDRLGRSMLHLVNLGADLRERGIGLKVLEQGIDTDTAEGRAMFGMLSVLAEFQRELIVANTRDGLEAARARGRKGGRRPKLTVHQIEQAQRLYDEGRHTVQQIADILGVKRGTLYGHLDKNSIGTRPHSGPATPLPTPGAPATVVVDQADPAPDVVSAITETATATPQTLGVPAGDPIDGRPGSPGGSSSVVTEAAPTGLVDLGGLVPEPDPIRPLPADDDNAAGEHAETSASTREFERERPNLAWRLKQTARMNLPEPPAVCPNDACGYTTRETSERGRLLEDIKVIWLEPADDGGLIEARHCHRCRPRDVPIADIECAACDCGGPLLTGVYATELRDTGEIPALVRRWLAVRRWRVTDAGPVCPDHPDS</sequence>
<reference evidence="8 9" key="1">
    <citation type="submission" date="2020-04" db="EMBL/GenBank/DDBJ databases">
        <title>MicrobeNet Type strains.</title>
        <authorList>
            <person name="Nicholson A.C."/>
        </authorList>
    </citation>
    <scope>NUCLEOTIDE SEQUENCE [LARGE SCALE GENOMIC DNA]</scope>
    <source>
        <strain evidence="8 9">JCM 12354</strain>
    </source>
</reference>
<dbReference type="GO" id="GO:0000150">
    <property type="term" value="F:DNA strand exchange activity"/>
    <property type="evidence" value="ECO:0007669"/>
    <property type="project" value="InterPro"/>
</dbReference>
<dbReference type="Gene3D" id="1.10.10.60">
    <property type="entry name" value="Homeodomain-like"/>
    <property type="match status" value="1"/>
</dbReference>
<evidence type="ECO:0000256" key="5">
    <source>
        <dbReference type="PIRSR" id="PIRSR606118-50"/>
    </source>
</evidence>
<keyword evidence="4" id="KW-0233">DNA recombination</keyword>
<dbReference type="InterPro" id="IPR006118">
    <property type="entry name" value="Recombinase_CS"/>
</dbReference>
<feature type="domain" description="Resolvase/invertase-type recombinase catalytic" evidence="7">
    <location>
        <begin position="1"/>
        <end position="136"/>
    </location>
</feature>